<evidence type="ECO:0000313" key="2">
    <source>
        <dbReference type="Proteomes" id="UP001297581"/>
    </source>
</evidence>
<dbReference type="Proteomes" id="UP001297581">
    <property type="component" value="Unassembled WGS sequence"/>
</dbReference>
<evidence type="ECO:0000313" key="1">
    <source>
        <dbReference type="EMBL" id="MCH4293922.1"/>
    </source>
</evidence>
<keyword evidence="2" id="KW-1185">Reference proteome</keyword>
<dbReference type="EMBL" id="JAKUDL010000002">
    <property type="protein sequence ID" value="MCH4293922.1"/>
    <property type="molecule type" value="Genomic_DNA"/>
</dbReference>
<name>A0AAJ1BFR1_9GAMM</name>
<dbReference type="InterPro" id="IPR038636">
    <property type="entry name" value="Wzi_sf"/>
</dbReference>
<dbReference type="AlphaFoldDB" id="A0AAJ1BFR1"/>
<dbReference type="Pfam" id="PF14052">
    <property type="entry name" value="Caps_assemb_Wzi"/>
    <property type="match status" value="1"/>
</dbReference>
<reference evidence="1 2" key="1">
    <citation type="submission" date="2022-02" db="EMBL/GenBank/DDBJ databases">
        <title>The genome sequence of Shewanella sp. 3B26.</title>
        <authorList>
            <person name="Du J."/>
        </authorList>
    </citation>
    <scope>NUCLEOTIDE SEQUENCE [LARGE SCALE GENOMIC DNA]</scope>
    <source>
        <strain evidence="1 2">3B26</strain>
    </source>
</reference>
<sequence length="517" mass="57197">MTQLNRRFAARPFFSRSVFSGSFTARANPVRPLRVLALVCASLPGLALADWWISPDDLALRADIQRLADSGVITAPVLTYPLMWSAVEKDLQAADPISLSNANRDALLRVQAALAKAKPAVSMEGKFGLASDERRFRGFGDTQIDKASATAMLQAQNDWGIVQLAGSWHESTDEGNQARLDDSFGALRIGNWVLAAGSIPKYWGPGWDTGLIQTTNARPMPGISLTRDNSAAIDLPLLEWLGPWTFTTAFSQMESERHVPDARHWAARATIKPLSNLELGASWAMQWGGEGYGNSLKDWWNGLFNGGKSESEVENGQENMLAGYDFRYSANLFGTPVGLYYERIHEDFHHGKKQLINASNLGGVDLYLDGLNTLVFVEYSDTKAACSPDPNYYNCMYEHGFYRSGYRYYGRSLGSSYDNDTEALVLGAVTHLAGGEKLITKARWLRLNVDGTDTGAPGGNPQSPGRYERVYQLESQYRMPFEGGELLLEASLAYSEYPAVNGNDWSPFAAVRYERRF</sequence>
<comment type="caution">
    <text evidence="1">The sequence shown here is derived from an EMBL/GenBank/DDBJ whole genome shotgun (WGS) entry which is preliminary data.</text>
</comment>
<accession>A0AAJ1BFR1</accession>
<organism evidence="1 2">
    <name type="scientific">Shewanella zhuhaiensis</name>
    <dbReference type="NCBI Taxonomy" id="2919576"/>
    <lineage>
        <taxon>Bacteria</taxon>
        <taxon>Pseudomonadati</taxon>
        <taxon>Pseudomonadota</taxon>
        <taxon>Gammaproteobacteria</taxon>
        <taxon>Alteromonadales</taxon>
        <taxon>Shewanellaceae</taxon>
        <taxon>Shewanella</taxon>
    </lineage>
</organism>
<dbReference type="InterPro" id="IPR026950">
    <property type="entry name" value="Caps_assemb_Wzi"/>
</dbReference>
<proteinExistence type="predicted"/>
<dbReference type="Gene3D" id="2.40.160.130">
    <property type="entry name" value="Capsule assembly protein Wzi"/>
    <property type="match status" value="1"/>
</dbReference>
<dbReference type="RefSeq" id="WP_240590385.1">
    <property type="nucleotide sequence ID" value="NZ_JAKUDL010000002.1"/>
</dbReference>
<gene>
    <name evidence="1" type="ORF">MJ923_06335</name>
</gene>
<protein>
    <submittedName>
        <fullName evidence="1">Capsule assembly Wzi family protein</fullName>
    </submittedName>
</protein>